<dbReference type="Pfam" id="PF04505">
    <property type="entry name" value="CD225"/>
    <property type="match status" value="1"/>
</dbReference>
<proteinExistence type="inferred from homology"/>
<organism evidence="7 8">
    <name type="scientific">Sinocyclocheilus anshuiensis</name>
    <dbReference type="NCBI Taxonomy" id="1608454"/>
    <lineage>
        <taxon>Eukaryota</taxon>
        <taxon>Metazoa</taxon>
        <taxon>Chordata</taxon>
        <taxon>Craniata</taxon>
        <taxon>Vertebrata</taxon>
        <taxon>Euteleostomi</taxon>
        <taxon>Actinopterygii</taxon>
        <taxon>Neopterygii</taxon>
        <taxon>Teleostei</taxon>
        <taxon>Ostariophysi</taxon>
        <taxon>Cypriniformes</taxon>
        <taxon>Cyprinidae</taxon>
        <taxon>Cyprininae</taxon>
        <taxon>Sinocyclocheilus</taxon>
    </lineage>
</organism>
<evidence type="ECO:0000256" key="4">
    <source>
        <dbReference type="ARBA" id="ARBA00022989"/>
    </source>
</evidence>
<keyword evidence="5 6" id="KW-0472">Membrane</keyword>
<dbReference type="GeneID" id="107693848"/>
<dbReference type="PANTHER" id="PTHR13999">
    <property type="entry name" value="INTERFERON INDUCIBLE TRANSMEMBRANE PROTEIN"/>
    <property type="match status" value="1"/>
</dbReference>
<feature type="transmembrane region" description="Helical" evidence="6">
    <location>
        <begin position="38"/>
        <end position="59"/>
    </location>
</feature>
<evidence type="ECO:0000256" key="2">
    <source>
        <dbReference type="ARBA" id="ARBA00006843"/>
    </source>
</evidence>
<evidence type="ECO:0000256" key="1">
    <source>
        <dbReference type="ARBA" id="ARBA00004370"/>
    </source>
</evidence>
<feature type="transmembrane region" description="Helical" evidence="6">
    <location>
        <begin position="86"/>
        <end position="106"/>
    </location>
</feature>
<reference evidence="7" key="1">
    <citation type="submission" date="2025-08" db="UniProtKB">
        <authorList>
            <consortium name="Ensembl"/>
        </authorList>
    </citation>
    <scope>IDENTIFICATION</scope>
</reference>
<dbReference type="RefSeq" id="XP_016348863.1">
    <property type="nucleotide sequence ID" value="XM_016493377.1"/>
</dbReference>
<keyword evidence="4 6" id="KW-1133">Transmembrane helix</keyword>
<evidence type="ECO:0000256" key="6">
    <source>
        <dbReference type="SAM" id="Phobius"/>
    </source>
</evidence>
<dbReference type="PANTHER" id="PTHR13999:SF31">
    <property type="entry name" value="IFITM1-RELATED"/>
    <property type="match status" value="1"/>
</dbReference>
<evidence type="ECO:0000313" key="7">
    <source>
        <dbReference type="Ensembl" id="ENSSANP00000075580.1"/>
    </source>
</evidence>
<dbReference type="InterPro" id="IPR051517">
    <property type="entry name" value="IFITM_antiviral_protein"/>
</dbReference>
<keyword evidence="8" id="KW-1185">Reference proteome</keyword>
<reference evidence="7" key="2">
    <citation type="submission" date="2025-09" db="UniProtKB">
        <authorList>
            <consortium name="Ensembl"/>
        </authorList>
    </citation>
    <scope>IDENTIFICATION</scope>
</reference>
<protein>
    <submittedName>
        <fullName evidence="7">Dispanin subfamily A member 2b-like</fullName>
    </submittedName>
</protein>
<dbReference type="Proteomes" id="UP000472260">
    <property type="component" value="Unassembled WGS sequence"/>
</dbReference>
<accession>A0A671QXR3</accession>
<evidence type="ECO:0000256" key="5">
    <source>
        <dbReference type="ARBA" id="ARBA00023136"/>
    </source>
</evidence>
<gene>
    <name evidence="7" type="primary">LOC107693848</name>
</gene>
<comment type="subcellular location">
    <subcellularLocation>
        <location evidence="1">Membrane</location>
    </subcellularLocation>
</comment>
<dbReference type="Ensembl" id="ENSSANT00000080339.1">
    <property type="protein sequence ID" value="ENSSANP00000075580.1"/>
    <property type="gene ID" value="ENSSANG00000037676.1"/>
</dbReference>
<dbReference type="GO" id="GO:0005886">
    <property type="term" value="C:plasma membrane"/>
    <property type="evidence" value="ECO:0007669"/>
    <property type="project" value="TreeGrafter"/>
</dbReference>
<dbReference type="KEGG" id="sanh:107693848"/>
<dbReference type="AlphaFoldDB" id="A0A671QXR3"/>
<name>A0A671QXR3_9TELE</name>
<comment type="similarity">
    <text evidence="2">Belongs to the CD225/Dispanin family.</text>
</comment>
<keyword evidence="3 6" id="KW-0812">Transmembrane</keyword>
<dbReference type="OrthoDB" id="9906841at2759"/>
<evidence type="ECO:0000313" key="8">
    <source>
        <dbReference type="Proteomes" id="UP000472260"/>
    </source>
</evidence>
<evidence type="ECO:0000256" key="3">
    <source>
        <dbReference type="ARBA" id="ARBA00022692"/>
    </source>
</evidence>
<dbReference type="InterPro" id="IPR007593">
    <property type="entry name" value="CD225/Dispanin_fam"/>
</dbReference>
<sequence length="119" mass="13271">MAMQNYPAPGGILMQDNRVYTAQPVIVSMPDQNVNDDIIFSTFNLHFCNPCCLGFGAFYNSIKARDSRLLGDFPMARSYGARARRINIAAIVIGSISILIFIIVLVKSMSRLTSSYYHL</sequence>